<dbReference type="InterPro" id="IPR004681">
    <property type="entry name" value="TRAP_DctM"/>
</dbReference>
<keyword evidence="2" id="KW-1003">Cell membrane</keyword>
<gene>
    <name evidence="9" type="ORF">S12H4_19159</name>
</gene>
<sequence>MVSRVKGGIGSVAAITNALFGAISGSAAAAISCIGSVMIPRLEEEGYPRGYATSLMTASAGLALLIPPSISMILYGWLTFTSVPACFLAGAVPGILLMSLFIIINRIMVGRYPTVKKPPPWGSIKQVAKEIGSTGWRALPALMMPVFILGSIYGGVATPTEASAVAVFLAIPLGFFVYRGLTLKSFV</sequence>
<proteinExistence type="predicted"/>
<organism evidence="9">
    <name type="scientific">marine sediment metagenome</name>
    <dbReference type="NCBI Taxonomy" id="412755"/>
    <lineage>
        <taxon>unclassified sequences</taxon>
        <taxon>metagenomes</taxon>
        <taxon>ecological metagenomes</taxon>
    </lineage>
</organism>
<dbReference type="GO" id="GO:0022857">
    <property type="term" value="F:transmembrane transporter activity"/>
    <property type="evidence" value="ECO:0007669"/>
    <property type="project" value="TreeGrafter"/>
</dbReference>
<dbReference type="PANTHER" id="PTHR33362">
    <property type="entry name" value="SIALIC ACID TRAP TRANSPORTER PERMEASE PROTEIN SIAT-RELATED"/>
    <property type="match status" value="1"/>
</dbReference>
<dbReference type="AlphaFoldDB" id="X1SRM6"/>
<accession>X1SRM6</accession>
<feature type="transmembrane region" description="Helical" evidence="7">
    <location>
        <begin position="162"/>
        <end position="181"/>
    </location>
</feature>
<evidence type="ECO:0000256" key="5">
    <source>
        <dbReference type="ARBA" id="ARBA00022989"/>
    </source>
</evidence>
<comment type="caution">
    <text evidence="9">The sequence shown here is derived from an EMBL/GenBank/DDBJ whole genome shotgun (WGS) entry which is preliminary data.</text>
</comment>
<feature type="transmembrane region" description="Helical" evidence="7">
    <location>
        <begin position="138"/>
        <end position="156"/>
    </location>
</feature>
<reference evidence="9" key="1">
    <citation type="journal article" date="2014" name="Front. Microbiol.">
        <title>High frequency of phylogenetically diverse reductive dehalogenase-homologous genes in deep subseafloor sedimentary metagenomes.</title>
        <authorList>
            <person name="Kawai M."/>
            <person name="Futagami T."/>
            <person name="Toyoda A."/>
            <person name="Takaki Y."/>
            <person name="Nishi S."/>
            <person name="Hori S."/>
            <person name="Arai W."/>
            <person name="Tsubouchi T."/>
            <person name="Morono Y."/>
            <person name="Uchiyama I."/>
            <person name="Ito T."/>
            <person name="Fujiyama A."/>
            <person name="Inagaki F."/>
            <person name="Takami H."/>
        </authorList>
    </citation>
    <scope>NUCLEOTIDE SEQUENCE</scope>
    <source>
        <strain evidence="9">Expedition CK06-06</strain>
    </source>
</reference>
<dbReference type="EMBL" id="BARW01009545">
    <property type="protein sequence ID" value="GAI81806.1"/>
    <property type="molecule type" value="Genomic_DNA"/>
</dbReference>
<dbReference type="Pfam" id="PF06808">
    <property type="entry name" value="DctM"/>
    <property type="match status" value="1"/>
</dbReference>
<evidence type="ECO:0000256" key="3">
    <source>
        <dbReference type="ARBA" id="ARBA00022519"/>
    </source>
</evidence>
<keyword evidence="5 7" id="KW-1133">Transmembrane helix</keyword>
<evidence type="ECO:0000256" key="6">
    <source>
        <dbReference type="ARBA" id="ARBA00023136"/>
    </source>
</evidence>
<dbReference type="InterPro" id="IPR010656">
    <property type="entry name" value="DctM"/>
</dbReference>
<feature type="non-terminal residue" evidence="9">
    <location>
        <position position="187"/>
    </location>
</feature>
<keyword evidence="6 7" id="KW-0472">Membrane</keyword>
<evidence type="ECO:0000256" key="2">
    <source>
        <dbReference type="ARBA" id="ARBA00022475"/>
    </source>
</evidence>
<evidence type="ECO:0000256" key="7">
    <source>
        <dbReference type="SAM" id="Phobius"/>
    </source>
</evidence>
<evidence type="ECO:0000313" key="9">
    <source>
        <dbReference type="EMBL" id="GAI81806.1"/>
    </source>
</evidence>
<feature type="transmembrane region" description="Helical" evidence="7">
    <location>
        <begin position="51"/>
        <end position="76"/>
    </location>
</feature>
<protein>
    <recommendedName>
        <fullName evidence="8">TRAP C4-dicarboxylate transport system permease DctM subunit domain-containing protein</fullName>
    </recommendedName>
</protein>
<evidence type="ECO:0000256" key="4">
    <source>
        <dbReference type="ARBA" id="ARBA00022692"/>
    </source>
</evidence>
<feature type="transmembrane region" description="Helical" evidence="7">
    <location>
        <begin position="82"/>
        <end position="104"/>
    </location>
</feature>
<evidence type="ECO:0000259" key="8">
    <source>
        <dbReference type="Pfam" id="PF06808"/>
    </source>
</evidence>
<dbReference type="PROSITE" id="PS51257">
    <property type="entry name" value="PROKAR_LIPOPROTEIN"/>
    <property type="match status" value="1"/>
</dbReference>
<evidence type="ECO:0000256" key="1">
    <source>
        <dbReference type="ARBA" id="ARBA00004429"/>
    </source>
</evidence>
<name>X1SRM6_9ZZZZ</name>
<keyword evidence="4 7" id="KW-0812">Transmembrane</keyword>
<feature type="domain" description="TRAP C4-dicarboxylate transport system permease DctM subunit" evidence="8">
    <location>
        <begin position="2"/>
        <end position="185"/>
    </location>
</feature>
<dbReference type="GO" id="GO:0005886">
    <property type="term" value="C:plasma membrane"/>
    <property type="evidence" value="ECO:0007669"/>
    <property type="project" value="UniProtKB-SubCell"/>
</dbReference>
<feature type="transmembrane region" description="Helical" evidence="7">
    <location>
        <begin position="12"/>
        <end position="39"/>
    </location>
</feature>
<comment type="subcellular location">
    <subcellularLocation>
        <location evidence="1">Cell inner membrane</location>
        <topology evidence="1">Multi-pass membrane protein</topology>
    </subcellularLocation>
</comment>
<keyword evidence="3" id="KW-0997">Cell inner membrane</keyword>